<dbReference type="EMBL" id="JACHMH010000001">
    <property type="protein sequence ID" value="MBB4676198.1"/>
    <property type="molecule type" value="Genomic_DNA"/>
</dbReference>
<dbReference type="NCBIfam" id="TIGR00229">
    <property type="entry name" value="sensory_box"/>
    <property type="match status" value="1"/>
</dbReference>
<dbReference type="Proteomes" id="UP000533598">
    <property type="component" value="Unassembled WGS sequence"/>
</dbReference>
<evidence type="ECO:0000313" key="6">
    <source>
        <dbReference type="Proteomes" id="UP000533598"/>
    </source>
</evidence>
<dbReference type="Pfam" id="PF00563">
    <property type="entry name" value="EAL"/>
    <property type="match status" value="1"/>
</dbReference>
<dbReference type="SUPFAM" id="SSF55073">
    <property type="entry name" value="Nucleotide cyclase"/>
    <property type="match status" value="1"/>
</dbReference>
<gene>
    <name evidence="5" type="ORF">HNR67_002316</name>
</gene>
<dbReference type="InterPro" id="IPR000700">
    <property type="entry name" value="PAS-assoc_C"/>
</dbReference>
<dbReference type="InterPro" id="IPR001610">
    <property type="entry name" value="PAC"/>
</dbReference>
<dbReference type="PROSITE" id="PS50113">
    <property type="entry name" value="PAC"/>
    <property type="match status" value="1"/>
</dbReference>
<organism evidence="5 6">
    <name type="scientific">Crossiella cryophila</name>
    <dbReference type="NCBI Taxonomy" id="43355"/>
    <lineage>
        <taxon>Bacteria</taxon>
        <taxon>Bacillati</taxon>
        <taxon>Actinomycetota</taxon>
        <taxon>Actinomycetes</taxon>
        <taxon>Pseudonocardiales</taxon>
        <taxon>Pseudonocardiaceae</taxon>
        <taxon>Crossiella</taxon>
    </lineage>
</organism>
<dbReference type="InterPro" id="IPR029787">
    <property type="entry name" value="Nucleotide_cyclase"/>
</dbReference>
<name>A0A7W7C7Z6_9PSEU</name>
<dbReference type="CDD" id="cd01948">
    <property type="entry name" value="EAL"/>
    <property type="match status" value="1"/>
</dbReference>
<dbReference type="SUPFAM" id="SSF141868">
    <property type="entry name" value="EAL domain-like"/>
    <property type="match status" value="1"/>
</dbReference>
<dbReference type="PANTHER" id="PTHR44757:SF2">
    <property type="entry name" value="BIOFILM ARCHITECTURE MAINTENANCE PROTEIN MBAA"/>
    <property type="match status" value="1"/>
</dbReference>
<dbReference type="InterPro" id="IPR000014">
    <property type="entry name" value="PAS"/>
</dbReference>
<dbReference type="InterPro" id="IPR052155">
    <property type="entry name" value="Biofilm_reg_signaling"/>
</dbReference>
<sequence>MADHAAFASAWTAQVYGTSFVSLSRPETERFLLGLTGRLVAALTTDPFSAVPAAQVAEDLVAAHYTGPTVLDRTLRLVGDHLLSTVDLPANGELPSRVVALMAALAAGYADALRERTFDEQETIKRAVLRARDDAESALRASDARFRAMFSVSPIGIAITGLDGRIVEANGALQEILCSSVSALSGCTLVELVHPDDAAALTRCEAELDTGEVELYRTEKRFLLPDGDLVWAYVSVALIHDSRGAPAYRMAMVEDISQRHLLYEQLRRQTLHDQLTGLPNRARFTAAVDGLLGQAGPHARVVLCLFDLDGFRVVNGGLGPVVGDEVLKEVGARIRESVAAEPGALAAYLGGDRFAVLLPRCGSVQAAVAATERVLAAIGEPIQVVGHRLTVSASAGVVERAAQGVRTPDLLRDADITLHWAKTDGRGQWTLFDTDRAKRERIRYEMATTIALAMDNEEFYLEYQPVVRLRDGLVRGVEALLRWDHPELGVLVQDDFCELAEDIGLIVRLGKWVLRLACAQAATWSAELGARAPAVSVNLCPRQLRDADLVRDVQTILRETGLAPERLWLEVPESAVPVEATEAIETLTILAEMGVEILLDRFGKDPADPAHLRNLPLHAVKVYRVPLAGLGGTGADPARERMVSDLIALAHVLELPVIVEHVADADQAQRLTEMGCDAGQGPYFGVAGTPEDARALLSGHSASRG</sequence>
<keyword evidence="6" id="KW-1185">Reference proteome</keyword>
<feature type="domain" description="EAL" evidence="3">
    <location>
        <begin position="443"/>
        <end position="701"/>
    </location>
</feature>
<dbReference type="SMART" id="SM00086">
    <property type="entry name" value="PAC"/>
    <property type="match status" value="1"/>
</dbReference>
<dbReference type="NCBIfam" id="TIGR00254">
    <property type="entry name" value="GGDEF"/>
    <property type="match status" value="1"/>
</dbReference>
<dbReference type="SMART" id="SM00267">
    <property type="entry name" value="GGDEF"/>
    <property type="match status" value="1"/>
</dbReference>
<dbReference type="Pfam" id="PF00990">
    <property type="entry name" value="GGDEF"/>
    <property type="match status" value="1"/>
</dbReference>
<dbReference type="PROSITE" id="PS50112">
    <property type="entry name" value="PAS"/>
    <property type="match status" value="1"/>
</dbReference>
<evidence type="ECO:0000313" key="5">
    <source>
        <dbReference type="EMBL" id="MBB4676198.1"/>
    </source>
</evidence>
<dbReference type="InterPro" id="IPR013656">
    <property type="entry name" value="PAS_4"/>
</dbReference>
<feature type="domain" description="GGDEF" evidence="4">
    <location>
        <begin position="299"/>
        <end position="434"/>
    </location>
</feature>
<dbReference type="RefSeq" id="WP_185002053.1">
    <property type="nucleotide sequence ID" value="NZ_BAAAUI010000016.1"/>
</dbReference>
<evidence type="ECO:0000259" key="2">
    <source>
        <dbReference type="PROSITE" id="PS50113"/>
    </source>
</evidence>
<dbReference type="InterPro" id="IPR035965">
    <property type="entry name" value="PAS-like_dom_sf"/>
</dbReference>
<dbReference type="SMART" id="SM00052">
    <property type="entry name" value="EAL"/>
    <property type="match status" value="1"/>
</dbReference>
<dbReference type="PANTHER" id="PTHR44757">
    <property type="entry name" value="DIGUANYLATE CYCLASE DGCP"/>
    <property type="match status" value="1"/>
</dbReference>
<dbReference type="PROSITE" id="PS50887">
    <property type="entry name" value="GGDEF"/>
    <property type="match status" value="1"/>
</dbReference>
<dbReference type="InterPro" id="IPR001633">
    <property type="entry name" value="EAL_dom"/>
</dbReference>
<dbReference type="PROSITE" id="PS50883">
    <property type="entry name" value="EAL"/>
    <property type="match status" value="1"/>
</dbReference>
<feature type="domain" description="PAS" evidence="1">
    <location>
        <begin position="142"/>
        <end position="203"/>
    </location>
</feature>
<evidence type="ECO:0000259" key="4">
    <source>
        <dbReference type="PROSITE" id="PS50887"/>
    </source>
</evidence>
<dbReference type="Pfam" id="PF08448">
    <property type="entry name" value="PAS_4"/>
    <property type="match status" value="1"/>
</dbReference>
<dbReference type="InterPro" id="IPR035919">
    <property type="entry name" value="EAL_sf"/>
</dbReference>
<dbReference type="Gene3D" id="3.30.450.20">
    <property type="entry name" value="PAS domain"/>
    <property type="match status" value="1"/>
</dbReference>
<dbReference type="Gene3D" id="3.30.70.270">
    <property type="match status" value="1"/>
</dbReference>
<proteinExistence type="predicted"/>
<protein>
    <submittedName>
        <fullName evidence="5">Diguanylate cyclase (GGDEF)-like protein/PAS domain S-box-containing protein</fullName>
    </submittedName>
</protein>
<evidence type="ECO:0000259" key="1">
    <source>
        <dbReference type="PROSITE" id="PS50112"/>
    </source>
</evidence>
<dbReference type="InterPro" id="IPR043128">
    <property type="entry name" value="Rev_trsase/Diguanyl_cyclase"/>
</dbReference>
<evidence type="ECO:0000259" key="3">
    <source>
        <dbReference type="PROSITE" id="PS50883"/>
    </source>
</evidence>
<dbReference type="CDD" id="cd01949">
    <property type="entry name" value="GGDEF"/>
    <property type="match status" value="1"/>
</dbReference>
<dbReference type="CDD" id="cd00130">
    <property type="entry name" value="PAS"/>
    <property type="match status" value="1"/>
</dbReference>
<reference evidence="5 6" key="1">
    <citation type="submission" date="2020-08" db="EMBL/GenBank/DDBJ databases">
        <title>Sequencing the genomes of 1000 actinobacteria strains.</title>
        <authorList>
            <person name="Klenk H.-P."/>
        </authorList>
    </citation>
    <scope>NUCLEOTIDE SEQUENCE [LARGE SCALE GENOMIC DNA]</scope>
    <source>
        <strain evidence="5 6">DSM 44230</strain>
    </source>
</reference>
<dbReference type="Gene3D" id="3.20.20.450">
    <property type="entry name" value="EAL domain"/>
    <property type="match status" value="1"/>
</dbReference>
<comment type="caution">
    <text evidence="5">The sequence shown here is derived from an EMBL/GenBank/DDBJ whole genome shotgun (WGS) entry which is preliminary data.</text>
</comment>
<feature type="domain" description="PAC" evidence="2">
    <location>
        <begin position="216"/>
        <end position="268"/>
    </location>
</feature>
<dbReference type="SMART" id="SM00091">
    <property type="entry name" value="PAS"/>
    <property type="match status" value="1"/>
</dbReference>
<dbReference type="SUPFAM" id="SSF55785">
    <property type="entry name" value="PYP-like sensor domain (PAS domain)"/>
    <property type="match status" value="1"/>
</dbReference>
<dbReference type="AlphaFoldDB" id="A0A7W7C7Z6"/>
<accession>A0A7W7C7Z6</accession>
<dbReference type="InterPro" id="IPR000160">
    <property type="entry name" value="GGDEF_dom"/>
</dbReference>